<accession>A0A3B0QBR1</accession>
<dbReference type="AlphaFoldDB" id="A0A3B0QBR1"/>
<evidence type="ECO:0000313" key="2">
    <source>
        <dbReference type="Proteomes" id="UP000257559"/>
    </source>
</evidence>
<name>A0A3B0QBR1_9BACT</name>
<sequence>MDHFDEVLAKVTAISSSIKNLPYPNPTSQNATTAKNTLLNSILPNVNGQSNEQQLTTLKAVTATSLDPKVTEINNLSQAIQAEKDEINALDAYSTGAQALTNLKNELDKATTVAQTNVVPADW</sequence>
<gene>
    <name evidence="1" type="ORF">NCTC10132_00718</name>
</gene>
<protein>
    <submittedName>
        <fullName evidence="1">Uncharacterized protein</fullName>
    </submittedName>
</protein>
<dbReference type="KEGG" id="medw:NCTC10132_00718"/>
<dbReference type="Proteomes" id="UP000257559">
    <property type="component" value="Chromosome"/>
</dbReference>
<organism evidence="1 2">
    <name type="scientific">Mycoplasmopsis edwardii</name>
    <dbReference type="NCBI Taxonomy" id="53558"/>
    <lineage>
        <taxon>Bacteria</taxon>
        <taxon>Bacillati</taxon>
        <taxon>Mycoplasmatota</taxon>
        <taxon>Mycoplasmoidales</taxon>
        <taxon>Metamycoplasmataceae</taxon>
        <taxon>Mycoplasmopsis</taxon>
    </lineage>
</organism>
<proteinExistence type="predicted"/>
<keyword evidence="2" id="KW-1185">Reference proteome</keyword>
<dbReference type="EMBL" id="LS991951">
    <property type="protein sequence ID" value="SYV97353.1"/>
    <property type="molecule type" value="Genomic_DNA"/>
</dbReference>
<feature type="non-terminal residue" evidence="1">
    <location>
        <position position="123"/>
    </location>
</feature>
<reference evidence="2" key="1">
    <citation type="submission" date="2018-06" db="EMBL/GenBank/DDBJ databases">
        <authorList>
            <consortium name="Pathogen Informatics"/>
        </authorList>
    </citation>
    <scope>NUCLEOTIDE SEQUENCE [LARGE SCALE GENOMIC DNA]</scope>
    <source>
        <strain evidence="2">NCTC10132</strain>
    </source>
</reference>
<evidence type="ECO:0000313" key="1">
    <source>
        <dbReference type="EMBL" id="SYV97353.1"/>
    </source>
</evidence>